<dbReference type="Proteomes" id="UP000013042">
    <property type="component" value="Unassembled WGS sequence"/>
</dbReference>
<feature type="transmembrane region" description="Helical" evidence="2">
    <location>
        <begin position="59"/>
        <end position="79"/>
    </location>
</feature>
<evidence type="ECO:0000313" key="3">
    <source>
        <dbReference type="EMBL" id="ENO88935.1"/>
    </source>
</evidence>
<dbReference type="PANTHER" id="PTHR11795">
    <property type="entry name" value="BRANCHED-CHAIN AMINO ACID TRANSPORT SYSTEM PERMEASE PROTEIN LIVH"/>
    <property type="match status" value="1"/>
</dbReference>
<dbReference type="PANTHER" id="PTHR11795:SF451">
    <property type="entry name" value="ABC TRANSPORTER PERMEASE PROTEIN"/>
    <property type="match status" value="1"/>
</dbReference>
<dbReference type="GO" id="GO:0005886">
    <property type="term" value="C:plasma membrane"/>
    <property type="evidence" value="ECO:0007669"/>
    <property type="project" value="TreeGrafter"/>
</dbReference>
<feature type="non-terminal residue" evidence="3">
    <location>
        <position position="84"/>
    </location>
</feature>
<reference evidence="3 4" key="1">
    <citation type="submission" date="2012-09" db="EMBL/GenBank/DDBJ databases">
        <title>Draft Genome Sequences of 6 Strains from Genus Thauera.</title>
        <authorList>
            <person name="Liu B."/>
            <person name="Shapleigh J.P."/>
            <person name="Frostegard A.H."/>
        </authorList>
    </citation>
    <scope>NUCLEOTIDE SEQUENCE [LARGE SCALE GENOMIC DNA]</scope>
    <source>
        <strain evidence="3 4">S2</strain>
    </source>
</reference>
<gene>
    <name evidence="3" type="ORF">C665_00005</name>
</gene>
<keyword evidence="1" id="KW-0813">Transport</keyword>
<keyword evidence="2" id="KW-0472">Membrane</keyword>
<keyword evidence="2" id="KW-0812">Transmembrane</keyword>
<dbReference type="EMBL" id="AMXD01000001">
    <property type="protein sequence ID" value="ENO88935.1"/>
    <property type="molecule type" value="Genomic_DNA"/>
</dbReference>
<protein>
    <submittedName>
        <fullName evidence="3">Inner-membrane translocator</fullName>
    </submittedName>
</protein>
<dbReference type="AlphaFoldDB" id="N6YBS0"/>
<accession>N6YBS0</accession>
<proteinExistence type="predicted"/>
<feature type="transmembrane region" description="Helical" evidence="2">
    <location>
        <begin position="6"/>
        <end position="28"/>
    </location>
</feature>
<comment type="caution">
    <text evidence="3">The sequence shown here is derived from an EMBL/GenBank/DDBJ whole genome shotgun (WGS) entry which is preliminary data.</text>
</comment>
<name>N6YBS0_THASP</name>
<evidence type="ECO:0000313" key="4">
    <source>
        <dbReference type="Proteomes" id="UP000013042"/>
    </source>
</evidence>
<organism evidence="3 4">
    <name type="scientific">Thauera aminoaromatica S2</name>
    <dbReference type="NCBI Taxonomy" id="1234381"/>
    <lineage>
        <taxon>Bacteria</taxon>
        <taxon>Pseudomonadati</taxon>
        <taxon>Pseudomonadota</taxon>
        <taxon>Betaproteobacteria</taxon>
        <taxon>Rhodocyclales</taxon>
        <taxon>Zoogloeaceae</taxon>
        <taxon>Thauera</taxon>
    </lineage>
</organism>
<sequence>MLAFVQVLASGVAIGCVYGLVALSFVLIYKATETVSFMQGDLLMLGAFAALGLHAFAGWPLVAAAVAAVLAVGVLGAVLERAVL</sequence>
<keyword evidence="2" id="KW-1133">Transmembrane helix</keyword>
<evidence type="ECO:0000256" key="2">
    <source>
        <dbReference type="SAM" id="Phobius"/>
    </source>
</evidence>
<evidence type="ECO:0000256" key="1">
    <source>
        <dbReference type="ARBA" id="ARBA00022448"/>
    </source>
</evidence>
<dbReference type="GO" id="GO:0022857">
    <property type="term" value="F:transmembrane transporter activity"/>
    <property type="evidence" value="ECO:0007669"/>
    <property type="project" value="TreeGrafter"/>
</dbReference>
<dbReference type="InterPro" id="IPR052157">
    <property type="entry name" value="BCAA_transport_permease"/>
</dbReference>